<dbReference type="PANTHER" id="PTHR31409">
    <property type="entry name" value="WASH COMPLEX SUBUNIT 4"/>
    <property type="match status" value="1"/>
</dbReference>
<evidence type="ECO:0000259" key="1">
    <source>
        <dbReference type="Pfam" id="PF14746"/>
    </source>
</evidence>
<protein>
    <recommendedName>
        <fullName evidence="1">WASH complex subunit 7 C-terminal domain-containing protein</fullName>
    </recommendedName>
</protein>
<reference evidence="2" key="1">
    <citation type="submission" date="2021-03" db="EMBL/GenBank/DDBJ databases">
        <authorList>
            <person name="Tran Van P."/>
        </authorList>
    </citation>
    <scope>NUCLEOTIDE SEQUENCE</scope>
</reference>
<evidence type="ECO:0000313" key="3">
    <source>
        <dbReference type="Proteomes" id="UP001153148"/>
    </source>
</evidence>
<gene>
    <name evidence="2" type="ORF">TPAB3V08_LOCUS9533</name>
</gene>
<organism evidence="2 3">
    <name type="scientific">Timema podura</name>
    <name type="common">Walking stick</name>
    <dbReference type="NCBI Taxonomy" id="61482"/>
    <lineage>
        <taxon>Eukaryota</taxon>
        <taxon>Metazoa</taxon>
        <taxon>Ecdysozoa</taxon>
        <taxon>Arthropoda</taxon>
        <taxon>Hexapoda</taxon>
        <taxon>Insecta</taxon>
        <taxon>Pterygota</taxon>
        <taxon>Neoptera</taxon>
        <taxon>Polyneoptera</taxon>
        <taxon>Phasmatodea</taxon>
        <taxon>Timematodea</taxon>
        <taxon>Timematoidea</taxon>
        <taxon>Timematidae</taxon>
        <taxon>Timema</taxon>
    </lineage>
</organism>
<keyword evidence="3" id="KW-1185">Reference proteome</keyword>
<name>A0ABN7P407_TIMPD</name>
<dbReference type="InterPro" id="IPR028283">
    <property type="entry name" value="WASH-7_C"/>
</dbReference>
<accession>A0ABN7P407</accession>
<dbReference type="InterPro" id="IPR027307">
    <property type="entry name" value="WASH7"/>
</dbReference>
<dbReference type="Pfam" id="PF14746">
    <property type="entry name" value="WASH-7_C"/>
    <property type="match status" value="1"/>
</dbReference>
<dbReference type="PANTHER" id="PTHR31409:SF0">
    <property type="entry name" value="WASH COMPLEX SUBUNIT 4"/>
    <property type="match status" value="1"/>
</dbReference>
<sequence>MFDSLHWFQSVQEKCIQDKMRVKKQKSLTSKDDEKLQQAMTLTARRLDLHQQEFDLLYYSLSSARIFFQSEKSVQTDEAEKVETWTNCVSTETALIIPSQLARPCPKLVGFGPDRSRRTQTGFRRGSTFTMLLRSRGTPFGGEIRIEKERLSGTP</sequence>
<evidence type="ECO:0000313" key="2">
    <source>
        <dbReference type="EMBL" id="CAG2062583.1"/>
    </source>
</evidence>
<feature type="non-terminal residue" evidence="2">
    <location>
        <position position="155"/>
    </location>
</feature>
<dbReference type="Proteomes" id="UP001153148">
    <property type="component" value="Unassembled WGS sequence"/>
</dbReference>
<feature type="domain" description="WASH complex subunit 7 C-terminal" evidence="1">
    <location>
        <begin position="2"/>
        <end position="69"/>
    </location>
</feature>
<comment type="caution">
    <text evidence="2">The sequence shown here is derived from an EMBL/GenBank/DDBJ whole genome shotgun (WGS) entry which is preliminary data.</text>
</comment>
<dbReference type="EMBL" id="CAJPIN010021068">
    <property type="protein sequence ID" value="CAG2062583.1"/>
    <property type="molecule type" value="Genomic_DNA"/>
</dbReference>
<proteinExistence type="predicted"/>